<dbReference type="RefSeq" id="WP_220167812.1">
    <property type="nucleotide sequence ID" value="NZ_JAIBOA010000012.1"/>
</dbReference>
<keyword evidence="2" id="KW-0812">Transmembrane</keyword>
<dbReference type="EMBL" id="JAIBOA010000012">
    <property type="protein sequence ID" value="MBW8484574.1"/>
    <property type="molecule type" value="Genomic_DNA"/>
</dbReference>
<dbReference type="Proteomes" id="UP000774570">
    <property type="component" value="Unassembled WGS sequence"/>
</dbReference>
<keyword evidence="5" id="KW-1185">Reference proteome</keyword>
<feature type="transmembrane region" description="Helical" evidence="2">
    <location>
        <begin position="68"/>
        <end position="90"/>
    </location>
</feature>
<reference evidence="4 5" key="1">
    <citation type="submission" date="2021-07" db="EMBL/GenBank/DDBJ databases">
        <title>Actinomadura sp. PM05-2 isolated from lichen.</title>
        <authorList>
            <person name="Somphong A."/>
            <person name="Phongsopitanun W."/>
            <person name="Tanasupawat S."/>
            <person name="Peongsungnone V."/>
        </authorList>
    </citation>
    <scope>NUCLEOTIDE SEQUENCE [LARGE SCALE GENOMIC DNA]</scope>
    <source>
        <strain evidence="4 5">PM05-2</strain>
    </source>
</reference>
<evidence type="ECO:0000256" key="2">
    <source>
        <dbReference type="SAM" id="Phobius"/>
    </source>
</evidence>
<evidence type="ECO:0000313" key="5">
    <source>
        <dbReference type="Proteomes" id="UP000774570"/>
    </source>
</evidence>
<proteinExistence type="predicted"/>
<evidence type="ECO:0000259" key="3">
    <source>
        <dbReference type="Pfam" id="PF13559"/>
    </source>
</evidence>
<evidence type="ECO:0000313" key="4">
    <source>
        <dbReference type="EMBL" id="MBW8484574.1"/>
    </source>
</evidence>
<feature type="domain" description="Protein-glutamine gamma-glutamyltransferase-like C-terminal" evidence="3">
    <location>
        <begin position="134"/>
        <end position="202"/>
    </location>
</feature>
<gene>
    <name evidence="4" type="ORF">K1Y72_19480</name>
</gene>
<comment type="caution">
    <text evidence="4">The sequence shown here is derived from an EMBL/GenBank/DDBJ whole genome shotgun (WGS) entry which is preliminary data.</text>
</comment>
<keyword evidence="2" id="KW-0472">Membrane</keyword>
<keyword evidence="2" id="KW-1133">Transmembrane helix</keyword>
<evidence type="ECO:0000256" key="1">
    <source>
        <dbReference type="SAM" id="MobiDB-lite"/>
    </source>
</evidence>
<accession>A0ABS7FVX3</accession>
<feature type="region of interest" description="Disordered" evidence="1">
    <location>
        <begin position="209"/>
        <end position="229"/>
    </location>
</feature>
<protein>
    <submittedName>
        <fullName evidence="4">DUF4129 domain-containing protein</fullName>
    </submittedName>
</protein>
<sequence>MIISVLRGPEPVDRGTARELARRELEKPVYHRDRSSWLERTLQRFSDWLHELTSRAGHPTAQGGGSGWITWLVIALLAVLAVALVTWLMWGRRNVRSAAGPLLEDAPTSARGHREEAAAHAAAGRWPEAIRERLRAVARDLEERAVLDPRPGRTADELAAEAGAALPALAGELRAGVLVFDDVWYGDRPGSAAEYDRLVRLDDAVRATRPRPLGEDGDAGTGEAEALRW</sequence>
<dbReference type="InterPro" id="IPR025403">
    <property type="entry name" value="TgpA-like_C"/>
</dbReference>
<name>A0ABS7FVX3_9ACTN</name>
<dbReference type="Pfam" id="PF13559">
    <property type="entry name" value="DUF4129"/>
    <property type="match status" value="1"/>
</dbReference>
<organism evidence="4 5">
    <name type="scientific">Actinomadura parmotrematis</name>
    <dbReference type="NCBI Taxonomy" id="2864039"/>
    <lineage>
        <taxon>Bacteria</taxon>
        <taxon>Bacillati</taxon>
        <taxon>Actinomycetota</taxon>
        <taxon>Actinomycetes</taxon>
        <taxon>Streptosporangiales</taxon>
        <taxon>Thermomonosporaceae</taxon>
        <taxon>Actinomadura</taxon>
    </lineage>
</organism>